<protein>
    <submittedName>
        <fullName evidence="1">Uncharacterized protein</fullName>
    </submittedName>
</protein>
<keyword evidence="2" id="KW-1185">Reference proteome</keyword>
<dbReference type="EMBL" id="SKCS01000189">
    <property type="protein sequence ID" value="TNN13499.1"/>
    <property type="molecule type" value="Genomic_DNA"/>
</dbReference>
<dbReference type="Proteomes" id="UP000311919">
    <property type="component" value="Unassembled WGS sequence"/>
</dbReference>
<proteinExistence type="predicted"/>
<dbReference type="SMR" id="A0A4Z2DAP9"/>
<dbReference type="EMBL" id="SKCS01000189">
    <property type="protein sequence ID" value="TNN13500.1"/>
    <property type="molecule type" value="Genomic_DNA"/>
</dbReference>
<gene>
    <name evidence="1" type="ORF">EWB00_002867</name>
</gene>
<evidence type="ECO:0000313" key="2">
    <source>
        <dbReference type="Proteomes" id="UP000311919"/>
    </source>
</evidence>
<dbReference type="OrthoDB" id="6222869at2759"/>
<evidence type="ECO:0000313" key="1">
    <source>
        <dbReference type="EMBL" id="TNN13499.1"/>
    </source>
</evidence>
<dbReference type="AlphaFoldDB" id="A0A4Z2DAP9"/>
<reference evidence="1 2" key="1">
    <citation type="submission" date="2019-03" db="EMBL/GenBank/DDBJ databases">
        <title>An improved genome assembly of the fluke Schistosoma japonicum.</title>
        <authorList>
            <person name="Hu W."/>
            <person name="Luo F."/>
            <person name="Yin M."/>
            <person name="Mo X."/>
            <person name="Sun C."/>
            <person name="Wu Q."/>
            <person name="Zhu B."/>
            <person name="Xiang M."/>
            <person name="Wang J."/>
            <person name="Wang Y."/>
            <person name="Zhang T."/>
            <person name="Xu B."/>
            <person name="Zheng H."/>
            <person name="Feng Z."/>
        </authorList>
    </citation>
    <scope>NUCLEOTIDE SEQUENCE [LARGE SCALE GENOMIC DNA]</scope>
    <source>
        <strain evidence="1">HuSjv2</strain>
        <tissue evidence="1">Worms</tissue>
    </source>
</reference>
<name>A0A4Z2DAP9_SCHJA</name>
<sequence>MQRRPLTRIELGLQDLMEFKNFIDTQCSGDCSKVNKNVKESLEKVQLREAERRKKNVRHRIGLPSDY</sequence>
<comment type="caution">
    <text evidence="1">The sequence shown here is derived from an EMBL/GenBank/DDBJ whole genome shotgun (WGS) entry which is preliminary data.</text>
</comment>
<organism evidence="1 2">
    <name type="scientific">Schistosoma japonicum</name>
    <name type="common">Blood fluke</name>
    <dbReference type="NCBI Taxonomy" id="6182"/>
    <lineage>
        <taxon>Eukaryota</taxon>
        <taxon>Metazoa</taxon>
        <taxon>Spiralia</taxon>
        <taxon>Lophotrochozoa</taxon>
        <taxon>Platyhelminthes</taxon>
        <taxon>Trematoda</taxon>
        <taxon>Digenea</taxon>
        <taxon>Strigeidida</taxon>
        <taxon>Schistosomatoidea</taxon>
        <taxon>Schistosomatidae</taxon>
        <taxon>Schistosoma</taxon>
    </lineage>
</organism>
<accession>A0A4Z2DAP9</accession>